<proteinExistence type="predicted"/>
<reference evidence="1 2" key="1">
    <citation type="journal article" date="2015" name="Genome Announc.">
        <title>Complete genome sequence of Vibrio alginolyticus ATCC 17749.</title>
        <authorList>
            <person name="Liu X.F."/>
            <person name="Cao Y."/>
            <person name="Zhang H.L."/>
            <person name="Chen Y.J."/>
            <person name="Hu C.J."/>
        </authorList>
    </citation>
    <scope>NUCLEOTIDE SEQUENCE [LARGE SCALE GENOMIC DNA]</scope>
    <source>
        <strain evidence="2">ATCC 17749 / DSM 2171 / NBRC 15630 / NCIMB 1903 / NCTC 12160 / XII-53</strain>
    </source>
</reference>
<dbReference type="KEGG" id="vag:N646_2208"/>
<sequence>MTLGHMQQDINWSKCMSSLSMNKMKLEHLMYALHACLM</sequence>
<dbReference type="Proteomes" id="UP000016714">
    <property type="component" value="Chromosome 1"/>
</dbReference>
<evidence type="ECO:0000313" key="2">
    <source>
        <dbReference type="Proteomes" id="UP000016714"/>
    </source>
</evidence>
<gene>
    <name evidence="1" type="ORF">N646_2208</name>
</gene>
<evidence type="ECO:0000313" key="1">
    <source>
        <dbReference type="EMBL" id="AGV18022.1"/>
    </source>
</evidence>
<name>A0A2I3CCW2_VIBAX</name>
<dbReference type="EMBL" id="CP006718">
    <property type="protein sequence ID" value="AGV18022.1"/>
    <property type="molecule type" value="Genomic_DNA"/>
</dbReference>
<dbReference type="AlphaFoldDB" id="A0A2I3CCW2"/>
<organism evidence="1 2">
    <name type="scientific">Vibrio alginolyticus (strain ATCC 17749 / DSM 2171 / NBRC 15630 / NCIMB 1903 / NCTC 12160 / XII-53)</name>
    <dbReference type="NCBI Taxonomy" id="1219076"/>
    <lineage>
        <taxon>Bacteria</taxon>
        <taxon>Pseudomonadati</taxon>
        <taxon>Pseudomonadota</taxon>
        <taxon>Gammaproteobacteria</taxon>
        <taxon>Vibrionales</taxon>
        <taxon>Vibrionaceae</taxon>
        <taxon>Vibrio</taxon>
    </lineage>
</organism>
<dbReference type="HOGENOM" id="CLU_3334375_0_0_6"/>
<protein>
    <submittedName>
        <fullName evidence="1">Uncharacterized protein</fullName>
    </submittedName>
</protein>
<accession>A0A2I3CCW2</accession>